<accession>A0ABV3ZS42</accession>
<dbReference type="GO" id="GO:0016874">
    <property type="term" value="F:ligase activity"/>
    <property type="evidence" value="ECO:0007669"/>
    <property type="project" value="UniProtKB-KW"/>
</dbReference>
<dbReference type="Pfam" id="PF13563">
    <property type="entry name" value="2_5_RNA_ligase2"/>
    <property type="match status" value="1"/>
</dbReference>
<keyword evidence="2" id="KW-1185">Reference proteome</keyword>
<organism evidence="1 2">
    <name type="scientific">Comamonas guangdongensis</name>
    <dbReference type="NCBI Taxonomy" id="510515"/>
    <lineage>
        <taxon>Bacteria</taxon>
        <taxon>Pseudomonadati</taxon>
        <taxon>Pseudomonadota</taxon>
        <taxon>Betaproteobacteria</taxon>
        <taxon>Burkholderiales</taxon>
        <taxon>Comamonadaceae</taxon>
        <taxon>Comamonas</taxon>
    </lineage>
</organism>
<dbReference type="Gene3D" id="3.90.1140.10">
    <property type="entry name" value="Cyclic phosphodiesterase"/>
    <property type="match status" value="1"/>
</dbReference>
<dbReference type="Proteomes" id="UP001561046">
    <property type="component" value="Unassembled WGS sequence"/>
</dbReference>
<comment type="caution">
    <text evidence="1">The sequence shown here is derived from an EMBL/GenBank/DDBJ whole genome shotgun (WGS) entry which is preliminary data.</text>
</comment>
<reference evidence="1 2" key="1">
    <citation type="journal article" date="2013" name="Int. J. Syst. Evol. Microbiol.">
        <title>Comamonas guangdongensis sp. nov., isolated from subterranean forest sediment, and emended description of the genus Comamonas.</title>
        <authorList>
            <person name="Zhang J."/>
            <person name="Wang Y."/>
            <person name="Zhou S."/>
            <person name="Wu C."/>
            <person name="He J."/>
            <person name="Li F."/>
        </authorList>
    </citation>
    <scope>NUCLEOTIDE SEQUENCE [LARGE SCALE GENOMIC DNA]</scope>
    <source>
        <strain evidence="1 2">CCTCC AB2011133</strain>
    </source>
</reference>
<keyword evidence="1" id="KW-0436">Ligase</keyword>
<dbReference type="EMBL" id="JBFYGN010000005">
    <property type="protein sequence ID" value="MEX8192422.1"/>
    <property type="molecule type" value="Genomic_DNA"/>
</dbReference>
<evidence type="ECO:0000313" key="2">
    <source>
        <dbReference type="Proteomes" id="UP001561046"/>
    </source>
</evidence>
<dbReference type="InterPro" id="IPR009097">
    <property type="entry name" value="Cyclic_Pdiesterase"/>
</dbReference>
<evidence type="ECO:0000313" key="1">
    <source>
        <dbReference type="EMBL" id="MEX8192422.1"/>
    </source>
</evidence>
<dbReference type="RefSeq" id="WP_369337624.1">
    <property type="nucleotide sequence ID" value="NZ_JBFYGN010000005.1"/>
</dbReference>
<name>A0ABV3ZS42_9BURK</name>
<proteinExistence type="predicted"/>
<sequence length="190" mass="21802">MNQARVMIVSQPNLWLREHMRAQVHALGLDDELGWRLFAPPHWHQTLCGPFDTCEQALLALMAAGDAAQAEQPAFELSFNRIRGDKGKHIHWSFQACGRPKPFDHMLETLQTELKPFGLKDGGHRPHITISYQAPYGLPTLPIGPLEWLIDEIQLVERSGRGKDFHYEVLHRWALKPPAMPRPEQLKLFH</sequence>
<protein>
    <submittedName>
        <fullName evidence="1">2'-5' RNA ligase family protein</fullName>
    </submittedName>
</protein>
<dbReference type="SUPFAM" id="SSF55144">
    <property type="entry name" value="LigT-like"/>
    <property type="match status" value="1"/>
</dbReference>
<gene>
    <name evidence="1" type="ORF">AB6724_06175</name>
</gene>